<feature type="transmembrane region" description="Helical" evidence="1">
    <location>
        <begin position="38"/>
        <end position="55"/>
    </location>
</feature>
<evidence type="ECO:0000313" key="2">
    <source>
        <dbReference type="EMBL" id="MCM3712630.1"/>
    </source>
</evidence>
<feature type="transmembrane region" description="Helical" evidence="1">
    <location>
        <begin position="12"/>
        <end position="32"/>
    </location>
</feature>
<keyword evidence="1" id="KW-1133">Transmembrane helix</keyword>
<protein>
    <submittedName>
        <fullName evidence="2">Sporulation YhaL family protein</fullName>
    </submittedName>
</protein>
<dbReference type="Pfam" id="PF14147">
    <property type="entry name" value="Spore_YhaL"/>
    <property type="match status" value="1"/>
</dbReference>
<name>A0A9X2DM42_9BACI</name>
<organism evidence="2 3">
    <name type="scientific">Halalkalibacter oceani</name>
    <dbReference type="NCBI Taxonomy" id="1653776"/>
    <lineage>
        <taxon>Bacteria</taxon>
        <taxon>Bacillati</taxon>
        <taxon>Bacillota</taxon>
        <taxon>Bacilli</taxon>
        <taxon>Bacillales</taxon>
        <taxon>Bacillaceae</taxon>
        <taxon>Halalkalibacter</taxon>
    </lineage>
</organism>
<comment type="caution">
    <text evidence="2">The sequence shown here is derived from an EMBL/GenBank/DDBJ whole genome shotgun (WGS) entry which is preliminary data.</text>
</comment>
<reference evidence="2" key="1">
    <citation type="submission" date="2022-05" db="EMBL/GenBank/DDBJ databases">
        <title>Comparative Genomics of Spacecraft Associated Microbes.</title>
        <authorList>
            <person name="Tran M.T."/>
            <person name="Wright A."/>
            <person name="Seuylemezian A."/>
            <person name="Eisen J."/>
            <person name="Coil D."/>
        </authorList>
    </citation>
    <scope>NUCLEOTIDE SEQUENCE</scope>
    <source>
        <strain evidence="2">214.1.1</strain>
    </source>
</reference>
<keyword evidence="1" id="KW-0812">Transmembrane</keyword>
<dbReference type="Proteomes" id="UP001139179">
    <property type="component" value="Unassembled WGS sequence"/>
</dbReference>
<sequence>METKQKNTRRALWLLAVLVLAFLLTQTRLGMILFSSPWWVYLVIIGIIVSGYFSLKYTLEDKRYEQEWIESEGKVYLERMAAEKDRRNHMKEAVSKAKNTL</sequence>
<dbReference type="AlphaFoldDB" id="A0A9X2DM42"/>
<evidence type="ECO:0000256" key="1">
    <source>
        <dbReference type="SAM" id="Phobius"/>
    </source>
</evidence>
<keyword evidence="3" id="KW-1185">Reference proteome</keyword>
<dbReference type="EMBL" id="JAMBOL010000001">
    <property type="protein sequence ID" value="MCM3712630.1"/>
    <property type="molecule type" value="Genomic_DNA"/>
</dbReference>
<evidence type="ECO:0000313" key="3">
    <source>
        <dbReference type="Proteomes" id="UP001139179"/>
    </source>
</evidence>
<gene>
    <name evidence="2" type="ORF">M3202_00915</name>
</gene>
<dbReference type="InterPro" id="IPR025428">
    <property type="entry name" value="Spore_YhaL"/>
</dbReference>
<accession>A0A9X2DM42</accession>
<dbReference type="RefSeq" id="WP_251195322.1">
    <property type="nucleotide sequence ID" value="NZ_JAMBOL010000001.1"/>
</dbReference>
<keyword evidence="1" id="KW-0472">Membrane</keyword>
<proteinExistence type="predicted"/>